<evidence type="ECO:0000313" key="3">
    <source>
        <dbReference type="Proteomes" id="UP000234767"/>
    </source>
</evidence>
<gene>
    <name evidence="2" type="ORF">CYK00_05585</name>
</gene>
<evidence type="ECO:0000313" key="2">
    <source>
        <dbReference type="EMBL" id="PLA40413.1"/>
    </source>
</evidence>
<evidence type="ECO:0000256" key="1">
    <source>
        <dbReference type="SAM" id="Phobius"/>
    </source>
</evidence>
<dbReference type="Proteomes" id="UP000234767">
    <property type="component" value="Unassembled WGS sequence"/>
</dbReference>
<feature type="transmembrane region" description="Helical" evidence="1">
    <location>
        <begin position="35"/>
        <end position="53"/>
    </location>
</feature>
<reference evidence="2 3" key="1">
    <citation type="submission" date="2017-12" db="EMBL/GenBank/DDBJ databases">
        <title>Phylogenetic diversity of female urinary microbiome.</title>
        <authorList>
            <person name="Thomas-White K."/>
            <person name="Wolfe A.J."/>
        </authorList>
    </citation>
    <scope>NUCLEOTIDE SEQUENCE [LARGE SCALE GENOMIC DNA]</scope>
    <source>
        <strain evidence="2 3">UMB0321</strain>
    </source>
</reference>
<name>A0A2I1XCU6_NEISI</name>
<protein>
    <submittedName>
        <fullName evidence="2">Uncharacterized protein</fullName>
    </submittedName>
</protein>
<organism evidence="2 3">
    <name type="scientific">Neisseria sicca</name>
    <dbReference type="NCBI Taxonomy" id="490"/>
    <lineage>
        <taxon>Bacteria</taxon>
        <taxon>Pseudomonadati</taxon>
        <taxon>Pseudomonadota</taxon>
        <taxon>Betaproteobacteria</taxon>
        <taxon>Neisseriales</taxon>
        <taxon>Neisseriaceae</taxon>
        <taxon>Neisseria</taxon>
    </lineage>
</organism>
<dbReference type="AlphaFoldDB" id="A0A2I1XCU6"/>
<proteinExistence type="predicted"/>
<sequence length="91" mass="10298">MLLFVLQFVIAYFTYILKIIFRLKKIKLEKAVRNMKKIFLLASLLIATFYAGMKVQAFIYEDTCLDLGGGKNPGNYPICVIEKDANAAATQ</sequence>
<feature type="transmembrane region" description="Helical" evidence="1">
    <location>
        <begin position="6"/>
        <end position="23"/>
    </location>
</feature>
<keyword evidence="1" id="KW-1133">Transmembrane helix</keyword>
<keyword evidence="1" id="KW-0812">Transmembrane</keyword>
<keyword evidence="1" id="KW-0472">Membrane</keyword>
<dbReference type="EMBL" id="PKJO01000005">
    <property type="protein sequence ID" value="PLA40413.1"/>
    <property type="molecule type" value="Genomic_DNA"/>
</dbReference>
<comment type="caution">
    <text evidence="2">The sequence shown here is derived from an EMBL/GenBank/DDBJ whole genome shotgun (WGS) entry which is preliminary data.</text>
</comment>
<accession>A0A2I1XCU6</accession>